<name>A0A4Y7I9Q1_PAPSO</name>
<evidence type="ECO:0000313" key="2">
    <source>
        <dbReference type="Proteomes" id="UP000316621"/>
    </source>
</evidence>
<gene>
    <name evidence="1" type="ORF">C5167_037082</name>
</gene>
<protein>
    <submittedName>
        <fullName evidence="1">Uncharacterized protein</fullName>
    </submittedName>
</protein>
<organism evidence="1 2">
    <name type="scientific">Papaver somniferum</name>
    <name type="common">Opium poppy</name>
    <dbReference type="NCBI Taxonomy" id="3469"/>
    <lineage>
        <taxon>Eukaryota</taxon>
        <taxon>Viridiplantae</taxon>
        <taxon>Streptophyta</taxon>
        <taxon>Embryophyta</taxon>
        <taxon>Tracheophyta</taxon>
        <taxon>Spermatophyta</taxon>
        <taxon>Magnoliopsida</taxon>
        <taxon>Ranunculales</taxon>
        <taxon>Papaveraceae</taxon>
        <taxon>Papaveroideae</taxon>
        <taxon>Papaver</taxon>
    </lineage>
</organism>
<dbReference type="Proteomes" id="UP000316621">
    <property type="component" value="Chromosome 1"/>
</dbReference>
<evidence type="ECO:0000313" key="1">
    <source>
        <dbReference type="EMBL" id="RZC44135.1"/>
    </source>
</evidence>
<dbReference type="Gramene" id="RZC44135">
    <property type="protein sequence ID" value="RZC44135"/>
    <property type="gene ID" value="C5167_037082"/>
</dbReference>
<dbReference type="EMBL" id="CM010715">
    <property type="protein sequence ID" value="RZC44135.1"/>
    <property type="molecule type" value="Genomic_DNA"/>
</dbReference>
<accession>A0A4Y7I9Q1</accession>
<reference evidence="1 2" key="1">
    <citation type="journal article" date="2018" name="Science">
        <title>The opium poppy genome and morphinan production.</title>
        <authorList>
            <person name="Guo L."/>
            <person name="Winzer T."/>
            <person name="Yang X."/>
            <person name="Li Y."/>
            <person name="Ning Z."/>
            <person name="He Z."/>
            <person name="Teodor R."/>
            <person name="Lu Y."/>
            <person name="Bowser T.A."/>
            <person name="Graham I.A."/>
            <person name="Ye K."/>
        </authorList>
    </citation>
    <scope>NUCLEOTIDE SEQUENCE [LARGE SCALE GENOMIC DNA]</scope>
    <source>
        <strain evidence="2">cv. HN1</strain>
        <tissue evidence="1">Leaves</tissue>
    </source>
</reference>
<dbReference type="AlphaFoldDB" id="A0A4Y7I9Q1"/>
<sequence>MNLTLAVSLQLPLLPQVMEKWIYLGPSRMLWISSTSMNTTSEAGIPFDSAPGSTFATLLSASIVLSQVQLIVLKLQIVSTSHFSGDK</sequence>
<proteinExistence type="predicted"/>
<keyword evidence="2" id="KW-1185">Reference proteome</keyword>